<dbReference type="EMBL" id="JACTNZ010000013">
    <property type="protein sequence ID" value="KAG5514061.1"/>
    <property type="molecule type" value="Genomic_DNA"/>
</dbReference>
<accession>A0AAV6HPI2</accession>
<dbReference type="Pfam" id="PF25880">
    <property type="entry name" value="WHD_CHMP7_1st"/>
    <property type="match status" value="2"/>
</dbReference>
<evidence type="ECO:0008006" key="4">
    <source>
        <dbReference type="Google" id="ProtNLM"/>
    </source>
</evidence>
<reference evidence="2 3" key="1">
    <citation type="submission" date="2020-08" db="EMBL/GenBank/DDBJ databases">
        <title>Plant Genome Project.</title>
        <authorList>
            <person name="Zhang R.-G."/>
        </authorList>
    </citation>
    <scope>NUCLEOTIDE SEQUENCE [LARGE SCALE GENOMIC DNA]</scope>
    <source>
        <strain evidence="2">WSP0</strain>
        <tissue evidence="2">Leaf</tissue>
    </source>
</reference>
<comment type="caution">
    <text evidence="2">The sequence shown here is derived from an EMBL/GenBank/DDBJ whole genome shotgun (WGS) entry which is preliminary data.</text>
</comment>
<dbReference type="GO" id="GO:0006900">
    <property type="term" value="P:vesicle budding from membrane"/>
    <property type="evidence" value="ECO:0007669"/>
    <property type="project" value="TreeGrafter"/>
</dbReference>
<feature type="coiled-coil region" evidence="1">
    <location>
        <begin position="355"/>
        <end position="382"/>
    </location>
</feature>
<evidence type="ECO:0000313" key="3">
    <source>
        <dbReference type="Proteomes" id="UP000823749"/>
    </source>
</evidence>
<keyword evidence="1" id="KW-0175">Coiled coil</keyword>
<dbReference type="Proteomes" id="UP000823749">
    <property type="component" value="Chromosome 13"/>
</dbReference>
<gene>
    <name evidence="2" type="ORF">RHGRI_035463</name>
</gene>
<organism evidence="2 3">
    <name type="scientific">Rhododendron griersonianum</name>
    <dbReference type="NCBI Taxonomy" id="479676"/>
    <lineage>
        <taxon>Eukaryota</taxon>
        <taxon>Viridiplantae</taxon>
        <taxon>Streptophyta</taxon>
        <taxon>Embryophyta</taxon>
        <taxon>Tracheophyta</taxon>
        <taxon>Spermatophyta</taxon>
        <taxon>Magnoliopsida</taxon>
        <taxon>eudicotyledons</taxon>
        <taxon>Gunneridae</taxon>
        <taxon>Pentapetalae</taxon>
        <taxon>asterids</taxon>
        <taxon>Ericales</taxon>
        <taxon>Ericaceae</taxon>
        <taxon>Ericoideae</taxon>
        <taxon>Rhodoreae</taxon>
        <taxon>Rhododendron</taxon>
    </lineage>
</organism>
<dbReference type="GO" id="GO:0005771">
    <property type="term" value="C:multivesicular body"/>
    <property type="evidence" value="ECO:0007669"/>
    <property type="project" value="TreeGrafter"/>
</dbReference>
<dbReference type="AlphaFoldDB" id="A0AAV6HPI2"/>
<sequence length="476" mass="53643">MVDGSSSSSSSSSMLSRTVEEFVRKEVADWDDEVMATARFKAFSGQRSDWEPKYAFWRDLILKVATHLDVFFFHPSEVLITSLLPSPPSNYYSTTTSSEFINYWSSIYYFGFFKVKNIWFSRGGLSPLCLDRVLLEMYNAGIILRMGDLVDPSSARFSQIFRRVVQVMGLSRSLTLVDIMEDHLILLPLLQVKAAEVVKTISENHWTSSCIITMRKFKDICGGSKEASTILSHLSGCRKVQYLVISKREFMEGVKVSSTQEAVSSITSLDYDVLHLVSTVDKLQQQLDTINRRWETSRELALASLKSGSRNAALKHAREVKLASESREKCTSLLNRVEEVLRAIADAESSKKVAIKENRISVEEVQLRLQELEDSIDLQKQVDNALESTSLFTGIDDADVEDEYKRLEMEVGSHYSQVCSSAVGVKAKPEDQKTSEQLSDALSKLSLVEDTPMEPVTVDPMERTRNISNDLQLEST</sequence>
<dbReference type="GO" id="GO:0009898">
    <property type="term" value="C:cytoplasmic side of plasma membrane"/>
    <property type="evidence" value="ECO:0007669"/>
    <property type="project" value="TreeGrafter"/>
</dbReference>
<protein>
    <recommendedName>
        <fullName evidence="4">Charged multivesicular body protein 7</fullName>
    </recommendedName>
</protein>
<proteinExistence type="predicted"/>
<dbReference type="InterPro" id="IPR005024">
    <property type="entry name" value="Snf7_fam"/>
</dbReference>
<name>A0AAV6HPI2_9ERIC</name>
<dbReference type="GO" id="GO:0032511">
    <property type="term" value="P:late endosome to vacuole transport via multivesicular body sorting pathway"/>
    <property type="evidence" value="ECO:0007669"/>
    <property type="project" value="TreeGrafter"/>
</dbReference>
<dbReference type="PANTHER" id="PTHR22761:SF7">
    <property type="entry name" value="SNF7 FAMILY PROTEIN"/>
    <property type="match status" value="1"/>
</dbReference>
<dbReference type="PANTHER" id="PTHR22761">
    <property type="entry name" value="CHARGED MULTIVESICULAR BODY PROTEIN"/>
    <property type="match status" value="1"/>
</dbReference>
<evidence type="ECO:0000313" key="2">
    <source>
        <dbReference type="EMBL" id="KAG5514061.1"/>
    </source>
</evidence>
<evidence type="ECO:0000256" key="1">
    <source>
        <dbReference type="SAM" id="Coils"/>
    </source>
</evidence>
<keyword evidence="3" id="KW-1185">Reference proteome</keyword>
<dbReference type="GO" id="GO:0000815">
    <property type="term" value="C:ESCRT III complex"/>
    <property type="evidence" value="ECO:0007669"/>
    <property type="project" value="TreeGrafter"/>
</dbReference>